<gene>
    <name evidence="1" type="ORF">R2E43_17535</name>
</gene>
<accession>A0ACD4WNR8</accession>
<organism evidence="1 2">
    <name type="scientific">Streptomyces violaceoruber</name>
    <dbReference type="NCBI Taxonomy" id="1935"/>
    <lineage>
        <taxon>Bacteria</taxon>
        <taxon>Bacillati</taxon>
        <taxon>Actinomycetota</taxon>
        <taxon>Actinomycetes</taxon>
        <taxon>Kitasatosporales</taxon>
        <taxon>Streptomycetaceae</taxon>
        <taxon>Streptomyces</taxon>
        <taxon>Streptomyces violaceoruber group</taxon>
    </lineage>
</organism>
<evidence type="ECO:0000313" key="2">
    <source>
        <dbReference type="Proteomes" id="UP001303608"/>
    </source>
</evidence>
<sequence length="297" mass="32329">MTEQTEQTEQAEQAEQPAQPSVEPDIAPPVAEPAAAAVPPPVRKDRRILRGVLRWTAAVAVFAAVGSATAYGVTGMDRTDVPGLATRTDGRWTYPELTAPPLPTGSPRPFARTNPAGTHYADLRKLVLPAPEGAEPDKRLRGKDGWLATDEFLKEYGDTSEQEELRQLFVDYGLRHIAAHGWTTSDGTHTRVYLLHFDTAAVVDELRNSHLASYSEPAYAVRGTDLSFPDEKFPTEAVSDDLYYSVYVEPEPYGAEQVRQAYLGAGDVLAVVLQTRKGGAAAVPFQQTVALQSRLLG</sequence>
<name>A0ACD4WNR8_STRVN</name>
<dbReference type="EMBL" id="CP137734">
    <property type="protein sequence ID" value="WOY99172.1"/>
    <property type="molecule type" value="Genomic_DNA"/>
</dbReference>
<dbReference type="Proteomes" id="UP001303608">
    <property type="component" value="Chromosome"/>
</dbReference>
<keyword evidence="2" id="KW-1185">Reference proteome</keyword>
<evidence type="ECO:0000313" key="1">
    <source>
        <dbReference type="EMBL" id="WOY99172.1"/>
    </source>
</evidence>
<proteinExistence type="predicted"/>
<protein>
    <submittedName>
        <fullName evidence="1">Uncharacterized protein</fullName>
    </submittedName>
</protein>
<reference evidence="1" key="1">
    <citation type="submission" date="2023-10" db="EMBL/GenBank/DDBJ databases">
        <title>The genome sequence of Streptomyces violaceoruber CGMCC 4.1801.</title>
        <authorList>
            <person name="Mo P."/>
        </authorList>
    </citation>
    <scope>NUCLEOTIDE SEQUENCE</scope>
    <source>
        <strain evidence="1">CGMCC 4.1801</strain>
    </source>
</reference>